<evidence type="ECO:0000256" key="7">
    <source>
        <dbReference type="SAM" id="Phobius"/>
    </source>
</evidence>
<dbReference type="Pfam" id="PF01554">
    <property type="entry name" value="MatE"/>
    <property type="match status" value="2"/>
</dbReference>
<comment type="subcellular location">
    <subcellularLocation>
        <location evidence="1">Membrane</location>
        <topology evidence="1">Multi-pass membrane protein</topology>
    </subcellularLocation>
</comment>
<feature type="transmembrane region" description="Helical" evidence="7">
    <location>
        <begin position="665"/>
        <end position="685"/>
    </location>
</feature>
<feature type="region of interest" description="Disordered" evidence="6">
    <location>
        <begin position="146"/>
        <end position="174"/>
    </location>
</feature>
<feature type="transmembrane region" description="Helical" evidence="7">
    <location>
        <begin position="415"/>
        <end position="434"/>
    </location>
</feature>
<evidence type="ECO:0008006" key="10">
    <source>
        <dbReference type="Google" id="ProtNLM"/>
    </source>
</evidence>
<feature type="region of interest" description="Disordered" evidence="6">
    <location>
        <begin position="221"/>
        <end position="240"/>
    </location>
</feature>
<keyword evidence="5 7" id="KW-0472">Membrane</keyword>
<feature type="transmembrane region" description="Helical" evidence="7">
    <location>
        <begin position="609"/>
        <end position="630"/>
    </location>
</feature>
<dbReference type="InterPro" id="IPR045069">
    <property type="entry name" value="MATE_euk"/>
</dbReference>
<dbReference type="EMBL" id="CAWUHB010000021">
    <property type="protein sequence ID" value="CAK7221150.1"/>
    <property type="molecule type" value="Genomic_DNA"/>
</dbReference>
<evidence type="ECO:0000256" key="4">
    <source>
        <dbReference type="ARBA" id="ARBA00022989"/>
    </source>
</evidence>
<dbReference type="NCBIfam" id="TIGR00797">
    <property type="entry name" value="matE"/>
    <property type="match status" value="1"/>
</dbReference>
<sequence length="704" mass="75178">MAPSRPIPTGAPSTGTRRESIAGMASSFAASLADPSPLAQQVLARDIAELTPSEIEAENRAAASAPASYHSAGIVPYADGTTSDNVDDDDDFLDGPSSSGPVLYRRPSAIAYGSARPILGVAANGDPALSKIEKLKSREAERSLLRDNHLLPPKHASAAGPSSSGSSGAGLDGREPSFLRRVYKRVFSTRRPKDTAEEERRLQGAGVDGAAPGSEANERTALLGSAPPAPGSDASTAETGPALDEQWDAAVAAGQIHTTWQREAKTIAVYSRSLIITFLLQYSINITGIFAVSRIGKAELGAVSLSAMTATITFYAPCQGLATCLDTLCSQAYGSGHKFLVGLQLQRMCCFLLILCVPIAAIWMYSEEILVRLVPEREIAALAGLYLRILVFSMPASAVFECAKRYMQAQGLFTANSYVLFIAAPFNIFLNWLFVWKLELGFVGAPISAVITQWMMPLLLLVYIYFVDGAQCWGGFSKRIFSNWGPMIKLALPGMIMIEAEYFAFEILTLAAGRFGATELAAQSVLVTLTSTTYQIPFPMSIAASTRIANLIGAKLPDAARTCAKVATVAGFLIGGFNLFMVAAFRYQIPMLFTNDPDVIELVAKASPIVAFMQVFDGSSAVASAILRGVGRQEIGSYANLAAYYIVALPISFALGLGLDWRLPGLWAGVTVGLFLVTVAENLYLMKYNWSRAVAEAEIRNASG</sequence>
<comment type="similarity">
    <text evidence="2">Belongs to the multi antimicrobial extrusion (MATE) (TC 2.A.66.1) family.</text>
</comment>
<feature type="compositionally biased region" description="Basic and acidic residues" evidence="6">
    <location>
        <begin position="191"/>
        <end position="202"/>
    </location>
</feature>
<reference evidence="8 9" key="1">
    <citation type="submission" date="2024-01" db="EMBL/GenBank/DDBJ databases">
        <authorList>
            <person name="Allen C."/>
            <person name="Tagirdzhanova G."/>
        </authorList>
    </citation>
    <scope>NUCLEOTIDE SEQUENCE [LARGE SCALE GENOMIC DNA]</scope>
</reference>
<comment type="caution">
    <text evidence="8">The sequence shown here is derived from an EMBL/GenBank/DDBJ whole genome shotgun (WGS) entry which is preliminary data.</text>
</comment>
<accession>A0ABP0BQ18</accession>
<keyword evidence="3 7" id="KW-0812">Transmembrane</keyword>
<feature type="transmembrane region" description="Helical" evidence="7">
    <location>
        <begin position="566"/>
        <end position="589"/>
    </location>
</feature>
<dbReference type="Proteomes" id="UP001642405">
    <property type="component" value="Unassembled WGS sequence"/>
</dbReference>
<keyword evidence="9" id="KW-1185">Reference proteome</keyword>
<feature type="transmembrane region" description="Helical" evidence="7">
    <location>
        <begin position="348"/>
        <end position="365"/>
    </location>
</feature>
<feature type="region of interest" description="Disordered" evidence="6">
    <location>
        <begin position="189"/>
        <end position="216"/>
    </location>
</feature>
<keyword evidence="4 7" id="KW-1133">Transmembrane helix</keyword>
<protein>
    <recommendedName>
        <fullName evidence="10">Multidrug resistance protein, MATE family</fullName>
    </recommendedName>
</protein>
<feature type="transmembrane region" description="Helical" evidence="7">
    <location>
        <begin position="440"/>
        <end position="466"/>
    </location>
</feature>
<organism evidence="8 9">
    <name type="scientific">Sporothrix curviconia</name>
    <dbReference type="NCBI Taxonomy" id="1260050"/>
    <lineage>
        <taxon>Eukaryota</taxon>
        <taxon>Fungi</taxon>
        <taxon>Dikarya</taxon>
        <taxon>Ascomycota</taxon>
        <taxon>Pezizomycotina</taxon>
        <taxon>Sordariomycetes</taxon>
        <taxon>Sordariomycetidae</taxon>
        <taxon>Ophiostomatales</taxon>
        <taxon>Ophiostomataceae</taxon>
        <taxon>Sporothrix</taxon>
    </lineage>
</organism>
<evidence type="ECO:0000256" key="5">
    <source>
        <dbReference type="ARBA" id="ARBA00023136"/>
    </source>
</evidence>
<feature type="compositionally biased region" description="Low complexity" evidence="6">
    <location>
        <begin position="156"/>
        <end position="166"/>
    </location>
</feature>
<feature type="transmembrane region" description="Helical" evidence="7">
    <location>
        <begin position="642"/>
        <end position="659"/>
    </location>
</feature>
<evidence type="ECO:0000256" key="6">
    <source>
        <dbReference type="SAM" id="MobiDB-lite"/>
    </source>
</evidence>
<feature type="region of interest" description="Disordered" evidence="6">
    <location>
        <begin position="1"/>
        <end position="22"/>
    </location>
</feature>
<evidence type="ECO:0000313" key="9">
    <source>
        <dbReference type="Proteomes" id="UP001642405"/>
    </source>
</evidence>
<evidence type="ECO:0000256" key="2">
    <source>
        <dbReference type="ARBA" id="ARBA00010199"/>
    </source>
</evidence>
<feature type="region of interest" description="Disordered" evidence="6">
    <location>
        <begin position="73"/>
        <end position="104"/>
    </location>
</feature>
<proteinExistence type="inferred from homology"/>
<dbReference type="CDD" id="cd13132">
    <property type="entry name" value="MATE_eukaryotic"/>
    <property type="match status" value="1"/>
</dbReference>
<dbReference type="PANTHER" id="PTHR11206">
    <property type="entry name" value="MULTIDRUG RESISTANCE PROTEIN"/>
    <property type="match status" value="1"/>
</dbReference>
<evidence type="ECO:0000256" key="3">
    <source>
        <dbReference type="ARBA" id="ARBA00022692"/>
    </source>
</evidence>
<dbReference type="InterPro" id="IPR002528">
    <property type="entry name" value="MATE_fam"/>
</dbReference>
<evidence type="ECO:0000256" key="1">
    <source>
        <dbReference type="ARBA" id="ARBA00004141"/>
    </source>
</evidence>
<name>A0ABP0BQ18_9PEZI</name>
<feature type="transmembrane region" description="Helical" evidence="7">
    <location>
        <begin position="385"/>
        <end position="403"/>
    </location>
</feature>
<evidence type="ECO:0000313" key="8">
    <source>
        <dbReference type="EMBL" id="CAK7221150.1"/>
    </source>
</evidence>
<gene>
    <name evidence="8" type="ORF">SCUCBS95973_004398</name>
</gene>